<evidence type="ECO:0000256" key="4">
    <source>
        <dbReference type="ARBA" id="ARBA00022829"/>
    </source>
</evidence>
<dbReference type="GO" id="GO:0005737">
    <property type="term" value="C:cytoplasm"/>
    <property type="evidence" value="ECO:0007669"/>
    <property type="project" value="UniProtKB-SubCell"/>
</dbReference>
<keyword evidence="3" id="KW-0547">Nucleotide-binding</keyword>
<dbReference type="GO" id="GO:0030261">
    <property type="term" value="P:chromosome condensation"/>
    <property type="evidence" value="ECO:0007669"/>
    <property type="project" value="UniProtKB-KW"/>
</dbReference>
<dbReference type="GO" id="GO:0007059">
    <property type="term" value="P:chromosome segregation"/>
    <property type="evidence" value="ECO:0007669"/>
    <property type="project" value="UniProtKB-KW"/>
</dbReference>
<evidence type="ECO:0000256" key="7">
    <source>
        <dbReference type="ARBA" id="ARBA00023067"/>
    </source>
</evidence>
<evidence type="ECO:0000256" key="3">
    <source>
        <dbReference type="ARBA" id="ARBA00022741"/>
    </source>
</evidence>
<reference evidence="10 11" key="1">
    <citation type="journal article" date="2018" name="Nat. Biotechnol.">
        <title>A standardized bacterial taxonomy based on genome phylogeny substantially revises the tree of life.</title>
        <authorList>
            <person name="Parks D.H."/>
            <person name="Chuvochina M."/>
            <person name="Waite D.W."/>
            <person name="Rinke C."/>
            <person name="Skarshewski A."/>
            <person name="Chaumeil P.A."/>
            <person name="Hugenholtz P."/>
        </authorList>
    </citation>
    <scope>NUCLEOTIDE SEQUENCE [LARGE SCALE GENOMIC DNA]</scope>
    <source>
        <strain evidence="10">UBA9015</strain>
    </source>
</reference>
<dbReference type="InterPro" id="IPR011330">
    <property type="entry name" value="Glyco_hydro/deAcase_b/a-brl"/>
</dbReference>
<keyword evidence="8" id="KW-0238">DNA-binding</keyword>
<evidence type="ECO:0000256" key="8">
    <source>
        <dbReference type="ARBA" id="ARBA00023125"/>
    </source>
</evidence>
<evidence type="ECO:0000256" key="2">
    <source>
        <dbReference type="ARBA" id="ARBA00022490"/>
    </source>
</evidence>
<evidence type="ECO:0000313" key="11">
    <source>
        <dbReference type="Proteomes" id="UP000262699"/>
    </source>
</evidence>
<dbReference type="Pfam" id="PF02463">
    <property type="entry name" value="SMC_N"/>
    <property type="match status" value="1"/>
</dbReference>
<dbReference type="GO" id="GO:0005524">
    <property type="term" value="F:ATP binding"/>
    <property type="evidence" value="ECO:0007669"/>
    <property type="project" value="UniProtKB-KW"/>
</dbReference>
<dbReference type="Gene3D" id="3.20.20.370">
    <property type="entry name" value="Glycoside hydrolase/deacetylase"/>
    <property type="match status" value="1"/>
</dbReference>
<name>A0A3D0WAR1_9SPHN</name>
<dbReference type="PANTHER" id="PTHR42963">
    <property type="entry name" value="CHROMOSOME PARTITION PROTEIN MUKB"/>
    <property type="match status" value="1"/>
</dbReference>
<comment type="caution">
    <text evidence="10">The sequence shown here is derived from an EMBL/GenBank/DDBJ whole genome shotgun (WGS) entry which is preliminary data.</text>
</comment>
<comment type="subcellular location">
    <subcellularLocation>
        <location evidence="1">Cytoplasm</location>
    </subcellularLocation>
</comment>
<organism evidence="10 11">
    <name type="scientific">Sphingomonas bacterium</name>
    <dbReference type="NCBI Taxonomy" id="1895847"/>
    <lineage>
        <taxon>Bacteria</taxon>
        <taxon>Pseudomonadati</taxon>
        <taxon>Pseudomonadota</taxon>
        <taxon>Alphaproteobacteria</taxon>
        <taxon>Sphingomonadales</taxon>
        <taxon>Sphingomonadaceae</taxon>
        <taxon>Sphingomonas</taxon>
    </lineage>
</organism>
<keyword evidence="5" id="KW-0067">ATP-binding</keyword>
<dbReference type="InterPro" id="IPR003395">
    <property type="entry name" value="RecF/RecN/SMC_N"/>
</dbReference>
<gene>
    <name evidence="10" type="ORF">DEP91_01495</name>
</gene>
<evidence type="ECO:0000259" key="9">
    <source>
        <dbReference type="Pfam" id="PF02463"/>
    </source>
</evidence>
<evidence type="ECO:0000256" key="6">
    <source>
        <dbReference type="ARBA" id="ARBA00023054"/>
    </source>
</evidence>
<dbReference type="Gene3D" id="3.40.50.300">
    <property type="entry name" value="P-loop containing nucleotide triphosphate hydrolases"/>
    <property type="match status" value="1"/>
</dbReference>
<dbReference type="FunFam" id="3.40.50.300:FF:000901">
    <property type="entry name" value="Chromosome partition protein Smc"/>
    <property type="match status" value="1"/>
</dbReference>
<dbReference type="CDD" id="cd03278">
    <property type="entry name" value="ABC_SMC_barmotin"/>
    <property type="match status" value="1"/>
</dbReference>
<dbReference type="Proteomes" id="UP000262699">
    <property type="component" value="Unassembled WGS sequence"/>
</dbReference>
<evidence type="ECO:0000313" key="10">
    <source>
        <dbReference type="EMBL" id="HCB74843.1"/>
    </source>
</evidence>
<feature type="domain" description="RecF/RecN/SMC N-terminal" evidence="9">
    <location>
        <begin position="158"/>
        <end position="493"/>
    </location>
</feature>
<evidence type="ECO:0000256" key="1">
    <source>
        <dbReference type="ARBA" id="ARBA00004496"/>
    </source>
</evidence>
<dbReference type="GO" id="GO:0005975">
    <property type="term" value="P:carbohydrate metabolic process"/>
    <property type="evidence" value="ECO:0007669"/>
    <property type="project" value="InterPro"/>
</dbReference>
<dbReference type="GO" id="GO:0003677">
    <property type="term" value="F:DNA binding"/>
    <property type="evidence" value="ECO:0007669"/>
    <property type="project" value="UniProtKB-KW"/>
</dbReference>
<keyword evidence="2" id="KW-0963">Cytoplasm</keyword>
<sequence length="510" mass="55925">MFLTVDTELMWRHHCARLPLGEQVARSIEPAGVGVAYQLDMLARHGLKACFFVDPMPAAVHGVEVVRRIVEPILAAGQEVQLHLHPNWMGAVAGDGGAAHGVFELVDLDRDAQQAMLARAINWLVEAGCDRPIAYRAGSYAANDDTIDALAALGIDYDSSHNGSAHPWPSGLSLPPTRIAPTRHRGLIECPVTLIEEAPGRLRHFQICALSVGEMRAALDHAAREDHAAVTIVSHGFELANRSGTAANAVHVRRFEALCRVLAERRDVLPTAWYRDRPALRLEQDDRPLPADRLRTARRRAEQLWSNLIAERELAELEGERTKGAAEIAELEAAVYRLRGSIGTLNREGRQRLLAAFEAVDGHFRRLFTTLFDGGQAHLTLIDSDDPLEAGLEIMAQPPGKKLQSLTLLSGGEQALTAVALIFGLFLTNPAPICVLDEVDAPLDDANIDRFCDLLDRMTRETTTRYLIVTHNAATMSRMHRLFGVTMVERGVSRLVSVDLSAAETLIAAK</sequence>
<keyword evidence="7" id="KW-0226">DNA condensation</keyword>
<keyword evidence="4" id="KW-0159">Chromosome partition</keyword>
<dbReference type="InterPro" id="IPR050308">
    <property type="entry name" value="MukB/SMC"/>
</dbReference>
<proteinExistence type="predicted"/>
<protein>
    <recommendedName>
        <fullName evidence="9">RecF/RecN/SMC N-terminal domain-containing protein</fullName>
    </recommendedName>
</protein>
<keyword evidence="6" id="KW-0175">Coiled coil</keyword>
<dbReference type="PANTHER" id="PTHR42963:SF1">
    <property type="entry name" value="DUF4476 DOMAIN-CONTAINING PROTEIN"/>
    <property type="match status" value="1"/>
</dbReference>
<dbReference type="SUPFAM" id="SSF52540">
    <property type="entry name" value="P-loop containing nucleoside triphosphate hydrolases"/>
    <property type="match status" value="1"/>
</dbReference>
<dbReference type="InterPro" id="IPR027417">
    <property type="entry name" value="P-loop_NTPase"/>
</dbReference>
<dbReference type="SUPFAM" id="SSF88713">
    <property type="entry name" value="Glycoside hydrolase/deacetylase"/>
    <property type="match status" value="1"/>
</dbReference>
<dbReference type="AlphaFoldDB" id="A0A3D0WAR1"/>
<accession>A0A3D0WAR1</accession>
<evidence type="ECO:0000256" key="5">
    <source>
        <dbReference type="ARBA" id="ARBA00022840"/>
    </source>
</evidence>
<dbReference type="EMBL" id="DOYJ01000047">
    <property type="protein sequence ID" value="HCB74843.1"/>
    <property type="molecule type" value="Genomic_DNA"/>
</dbReference>